<dbReference type="CAZy" id="GT4">
    <property type="family name" value="Glycosyltransferase Family 4"/>
</dbReference>
<proteinExistence type="predicted"/>
<evidence type="ECO:0000313" key="4">
    <source>
        <dbReference type="Proteomes" id="UP000004910"/>
    </source>
</evidence>
<dbReference type="GO" id="GO:0016757">
    <property type="term" value="F:glycosyltransferase activity"/>
    <property type="evidence" value="ECO:0007669"/>
    <property type="project" value="InterPro"/>
</dbReference>
<dbReference type="Gene3D" id="3.40.50.2000">
    <property type="entry name" value="Glycogen Phosphorylase B"/>
    <property type="match status" value="2"/>
</dbReference>
<dbReference type="Proteomes" id="UP000004910">
    <property type="component" value="Unassembled WGS sequence"/>
</dbReference>
<dbReference type="NCBIfam" id="NF046071">
    <property type="entry name" value="B1-4RhmsylTfaseCps2T"/>
    <property type="match status" value="1"/>
</dbReference>
<feature type="domain" description="Glycosyl transferase family 1" evidence="1">
    <location>
        <begin position="206"/>
        <end position="313"/>
    </location>
</feature>
<accession>B1C4F5</accession>
<evidence type="ECO:0000259" key="1">
    <source>
        <dbReference type="Pfam" id="PF00534"/>
    </source>
</evidence>
<dbReference type="Pfam" id="PF00534">
    <property type="entry name" value="Glycos_transf_1"/>
    <property type="match status" value="1"/>
</dbReference>
<dbReference type="HOGENOM" id="CLU_009583_3_0_9"/>
<feature type="domain" description="DUF1972" evidence="2">
    <location>
        <begin position="5"/>
        <end position="188"/>
    </location>
</feature>
<dbReference type="EMBL" id="ABIK02000015">
    <property type="protein sequence ID" value="EDS73926.1"/>
    <property type="molecule type" value="Genomic_DNA"/>
</dbReference>
<evidence type="ECO:0000313" key="3">
    <source>
        <dbReference type="EMBL" id="EDS73926.1"/>
    </source>
</evidence>
<dbReference type="Pfam" id="PF09314">
    <property type="entry name" value="DUF1972"/>
    <property type="match status" value="1"/>
</dbReference>
<dbReference type="eggNOG" id="COG0438">
    <property type="taxonomic scope" value="Bacteria"/>
</dbReference>
<dbReference type="InterPro" id="IPR001296">
    <property type="entry name" value="Glyco_trans_1"/>
</dbReference>
<dbReference type="AlphaFoldDB" id="B1C4F5"/>
<protein>
    <recommendedName>
        <fullName evidence="5">DUF1972 domain-containing protein</fullName>
    </recommendedName>
</protein>
<evidence type="ECO:0008006" key="5">
    <source>
        <dbReference type="Google" id="ProtNLM"/>
    </source>
</evidence>
<dbReference type="InterPro" id="IPR015393">
    <property type="entry name" value="DUF1972"/>
</dbReference>
<dbReference type="STRING" id="428126.CLOSPI_02351"/>
<reference evidence="3" key="2">
    <citation type="submission" date="2014-06" db="EMBL/GenBank/DDBJ databases">
        <title>Draft genome sequence of Clostridium spiroforme (DSM 1552).</title>
        <authorList>
            <person name="Sudarsanam P."/>
            <person name="Ley R."/>
            <person name="Guruge J."/>
            <person name="Turnbaugh P.J."/>
            <person name="Mahowald M."/>
            <person name="Liep D."/>
            <person name="Gordon J."/>
        </authorList>
    </citation>
    <scope>NUCLEOTIDE SEQUENCE</scope>
    <source>
        <strain evidence="3">DSM 1552</strain>
    </source>
</reference>
<reference evidence="3" key="1">
    <citation type="submission" date="2008-02" db="EMBL/GenBank/DDBJ databases">
        <authorList>
            <person name="Fulton L."/>
            <person name="Clifton S."/>
            <person name="Fulton B."/>
            <person name="Xu J."/>
            <person name="Minx P."/>
            <person name="Pepin K.H."/>
            <person name="Johnson M."/>
            <person name="Thiruvilangam P."/>
            <person name="Bhonagiri V."/>
            <person name="Nash W.E."/>
            <person name="Mardis E.R."/>
            <person name="Wilson R.K."/>
        </authorList>
    </citation>
    <scope>NUCLEOTIDE SEQUENCE [LARGE SCALE GENOMIC DNA]</scope>
    <source>
        <strain evidence="3">DSM 1552</strain>
    </source>
</reference>
<organism evidence="3 4">
    <name type="scientific">Thomasclavelia spiroformis DSM 1552</name>
    <dbReference type="NCBI Taxonomy" id="428126"/>
    <lineage>
        <taxon>Bacteria</taxon>
        <taxon>Bacillati</taxon>
        <taxon>Bacillota</taxon>
        <taxon>Erysipelotrichia</taxon>
        <taxon>Erysipelotrichales</taxon>
        <taxon>Coprobacillaceae</taxon>
        <taxon>Thomasclavelia</taxon>
    </lineage>
</organism>
<keyword evidence="4" id="KW-1185">Reference proteome</keyword>
<dbReference type="SUPFAM" id="SSF53756">
    <property type="entry name" value="UDP-Glycosyltransferase/glycogen phosphorylase"/>
    <property type="match status" value="1"/>
</dbReference>
<dbReference type="PANTHER" id="PTHR46401:SF8">
    <property type="entry name" value="BLL6006 PROTEIN"/>
    <property type="match status" value="1"/>
</dbReference>
<name>B1C4F5_9FIRM</name>
<dbReference type="PANTHER" id="PTHR46401">
    <property type="entry name" value="GLYCOSYLTRANSFERASE WBBK-RELATED"/>
    <property type="match status" value="1"/>
</dbReference>
<sequence length="390" mass="45535">MEVNMKNVFIIGSKGIPAKYGGFETFVEKLTENKKSKKIKYHVACIGENNEEFEYNNARCFKVSVPDIGPAKAVLYDLYALKQVINYIRTNNLKGSIVYILACRIGPFINHYKKQLHKLDCLLYVNPDGHEWKRAKWNAFIKKYWKLSERLMIKNCDLAICDSMGIENYIKETYKKYKPNTTYIAYGANIDDNSKIDEKKVNEWYKTNKLEKNNYYLIVGRFVPENNFEIMIREFMNSNSKRDLVIITNLENNKYYDNLKKNTDFEKDTRIKFVGTVYDQELLKAIRINAFAYIHGHSVGGTNPSLLEAMATTNINLLLNVDFNIEVGDSTAIYWGKQLNSLTDIINNVETFSNEYIQKLGNEAKQIIKQRYSWDLIINKYENLFLNKVK</sequence>
<comment type="caution">
    <text evidence="3">The sequence shown here is derived from an EMBL/GenBank/DDBJ whole genome shotgun (WGS) entry which is preliminary data.</text>
</comment>
<evidence type="ECO:0000259" key="2">
    <source>
        <dbReference type="Pfam" id="PF09314"/>
    </source>
</evidence>
<gene>
    <name evidence="3" type="ORF">CLOSPI_02351</name>
</gene>